<dbReference type="InterPro" id="IPR029058">
    <property type="entry name" value="AB_hydrolase_fold"/>
</dbReference>
<name>A0A2S7UCF0_9FLAO</name>
<dbReference type="GO" id="GO:0016020">
    <property type="term" value="C:membrane"/>
    <property type="evidence" value="ECO:0007669"/>
    <property type="project" value="TreeGrafter"/>
</dbReference>
<dbReference type="Pfam" id="PF12697">
    <property type="entry name" value="Abhydrolase_6"/>
    <property type="match status" value="1"/>
</dbReference>
<gene>
    <name evidence="2" type="ORF">BST92_10290</name>
</gene>
<dbReference type="PANTHER" id="PTHR43798">
    <property type="entry name" value="MONOACYLGLYCEROL LIPASE"/>
    <property type="match status" value="1"/>
</dbReference>
<dbReference type="AlphaFoldDB" id="A0A2S7UCF0"/>
<evidence type="ECO:0000259" key="1">
    <source>
        <dbReference type="Pfam" id="PF12697"/>
    </source>
</evidence>
<dbReference type="RefSeq" id="WP_105071371.1">
    <property type="nucleotide sequence ID" value="NZ_MTPW01000001.1"/>
</dbReference>
<dbReference type="SUPFAM" id="SSF53474">
    <property type="entry name" value="alpha/beta-Hydrolases"/>
    <property type="match status" value="1"/>
</dbReference>
<proteinExistence type="predicted"/>
<dbReference type="Proteomes" id="UP000239747">
    <property type="component" value="Unassembled WGS sequence"/>
</dbReference>
<dbReference type="EMBL" id="MTPW01000001">
    <property type="protein sequence ID" value="PQJ32290.1"/>
    <property type="molecule type" value="Genomic_DNA"/>
</dbReference>
<dbReference type="OrthoDB" id="9780932at2"/>
<dbReference type="Gene3D" id="3.40.50.1820">
    <property type="entry name" value="alpha/beta hydrolase"/>
    <property type="match status" value="1"/>
</dbReference>
<accession>A0A2S7UCF0</accession>
<protein>
    <recommendedName>
        <fullName evidence="1">AB hydrolase-1 domain-containing protein</fullName>
    </recommendedName>
</protein>
<feature type="domain" description="AB hydrolase-1" evidence="1">
    <location>
        <begin position="14"/>
        <end position="240"/>
    </location>
</feature>
<sequence>MKSTFISSDDENIIVLLHGNSSSSKVFKDLKLNNSVLIPTLSGHEINENPDDNTDFSLSFYKQKLLSLINSYGKPILLAGNSLGGHIAMEIAHQIKELKGLIIFSAPPVKKPINFEEAFLPVEALQTFLKENSTDEEIVSAASVTVYEQKFTEQIVNDFKNSNPKVRSATAEDLFNGNWSDQHKSFINLKCPKVIVSGSNDPSVNKEYLKKVVQESSHNTSYIELENCGHYPTLELPEEMSTIINQLARDVFKPHLQ</sequence>
<organism evidence="2 3">
    <name type="scientific">Nonlabens arenilitoris</name>
    <dbReference type="NCBI Taxonomy" id="1217969"/>
    <lineage>
        <taxon>Bacteria</taxon>
        <taxon>Pseudomonadati</taxon>
        <taxon>Bacteroidota</taxon>
        <taxon>Flavobacteriia</taxon>
        <taxon>Flavobacteriales</taxon>
        <taxon>Flavobacteriaceae</taxon>
        <taxon>Nonlabens</taxon>
    </lineage>
</organism>
<dbReference type="PANTHER" id="PTHR43798:SF33">
    <property type="entry name" value="HYDROLASE, PUTATIVE (AFU_ORTHOLOGUE AFUA_2G14860)-RELATED"/>
    <property type="match status" value="1"/>
</dbReference>
<evidence type="ECO:0000313" key="2">
    <source>
        <dbReference type="EMBL" id="PQJ32290.1"/>
    </source>
</evidence>
<dbReference type="InterPro" id="IPR050266">
    <property type="entry name" value="AB_hydrolase_sf"/>
</dbReference>
<reference evidence="2 3" key="1">
    <citation type="submission" date="2017-01" db="EMBL/GenBank/DDBJ databases">
        <title>Trade-off between light-utilization and light-protection in marine flavobacteria.</title>
        <authorList>
            <person name="Kumagai Y."/>
            <person name="Yoshizawa S."/>
            <person name="Kogure K."/>
            <person name="Iwasaki W."/>
        </authorList>
    </citation>
    <scope>NUCLEOTIDE SEQUENCE [LARGE SCALE GENOMIC DNA]</scope>
    <source>
        <strain evidence="2 3">KCTC 32109</strain>
    </source>
</reference>
<dbReference type="InterPro" id="IPR000073">
    <property type="entry name" value="AB_hydrolase_1"/>
</dbReference>
<keyword evidence="3" id="KW-1185">Reference proteome</keyword>
<comment type="caution">
    <text evidence="2">The sequence shown here is derived from an EMBL/GenBank/DDBJ whole genome shotgun (WGS) entry which is preliminary data.</text>
</comment>
<evidence type="ECO:0000313" key="3">
    <source>
        <dbReference type="Proteomes" id="UP000239747"/>
    </source>
</evidence>